<dbReference type="PANTHER" id="PTHR11886">
    <property type="entry name" value="DYNEIN LIGHT CHAIN"/>
    <property type="match status" value="1"/>
</dbReference>
<comment type="subcellular location">
    <subcellularLocation>
        <location evidence="2 10">Cytoplasm</location>
        <location evidence="2 10">Cytoskeleton</location>
    </subcellularLocation>
    <subcellularLocation>
        <location evidence="1">Nucleus</location>
    </subcellularLocation>
</comment>
<keyword evidence="10" id="KW-0505">Motor protein</keyword>
<dbReference type="Pfam" id="PF01221">
    <property type="entry name" value="Dynein_light"/>
    <property type="match status" value="1"/>
</dbReference>
<evidence type="ECO:0000256" key="7">
    <source>
        <dbReference type="ARBA" id="ARBA00022927"/>
    </source>
</evidence>
<keyword evidence="4 10" id="KW-0963">Cytoplasm</keyword>
<keyword evidence="3" id="KW-0813">Transport</keyword>
<dbReference type="GO" id="GO:0005634">
    <property type="term" value="C:nucleus"/>
    <property type="evidence" value="ECO:0007669"/>
    <property type="project" value="UniProtKB-SubCell"/>
</dbReference>
<dbReference type="AlphaFoldDB" id="A0A068Y497"/>
<evidence type="ECO:0000256" key="10">
    <source>
        <dbReference type="RuleBase" id="RU365010"/>
    </source>
</evidence>
<keyword evidence="8 10" id="KW-0206">Cytoskeleton</keyword>
<dbReference type="STRING" id="6211.A0A068Y497"/>
<dbReference type="OMA" id="DSMQQMA"/>
<evidence type="ECO:0000256" key="1">
    <source>
        <dbReference type="ARBA" id="ARBA00004123"/>
    </source>
</evidence>
<protein>
    <recommendedName>
        <fullName evidence="10">Dynein light chain</fullName>
    </recommendedName>
</protein>
<dbReference type="EMBL" id="LN902843">
    <property type="protein sequence ID" value="CDS37104.1"/>
    <property type="molecule type" value="Genomic_DNA"/>
</dbReference>
<evidence type="ECO:0000256" key="6">
    <source>
        <dbReference type="ARBA" id="ARBA00022816"/>
    </source>
</evidence>
<dbReference type="GO" id="GO:0045505">
    <property type="term" value="F:dynein intermediate chain binding"/>
    <property type="evidence" value="ECO:0007669"/>
    <property type="project" value="TreeGrafter"/>
</dbReference>
<keyword evidence="6" id="KW-0509">mRNA transport</keyword>
<dbReference type="SMART" id="SM01375">
    <property type="entry name" value="Dynein_light"/>
    <property type="match status" value="1"/>
</dbReference>
<accession>A0A068Y497</accession>
<name>A0A068Y497_ECHMU</name>
<dbReference type="eggNOG" id="KOG3430">
    <property type="taxonomic scope" value="Eukaryota"/>
</dbReference>
<dbReference type="GO" id="GO:0007017">
    <property type="term" value="P:microtubule-based process"/>
    <property type="evidence" value="ECO:0007669"/>
    <property type="project" value="InterPro"/>
</dbReference>
<evidence type="ECO:0000313" key="12">
    <source>
        <dbReference type="Proteomes" id="UP000017246"/>
    </source>
</evidence>
<gene>
    <name evidence="11" type="ORF">EmuJ_000433600</name>
</gene>
<dbReference type="GO" id="GO:0005874">
    <property type="term" value="C:microtubule"/>
    <property type="evidence" value="ECO:0007669"/>
    <property type="project" value="UniProtKB-KW"/>
</dbReference>
<dbReference type="Gene3D" id="3.30.740.10">
    <property type="entry name" value="Protein Inhibitor Of Neuronal Nitric Oxide Synthase"/>
    <property type="match status" value="1"/>
</dbReference>
<keyword evidence="9" id="KW-0539">Nucleus</keyword>
<reference evidence="11" key="2">
    <citation type="submission" date="2015-11" db="EMBL/GenBank/DDBJ databases">
        <authorList>
            <person name="Zhang Y."/>
            <person name="Guo Z."/>
        </authorList>
    </citation>
    <scope>NUCLEOTIDE SEQUENCE</scope>
</reference>
<dbReference type="GO" id="GO:0015031">
    <property type="term" value="P:protein transport"/>
    <property type="evidence" value="ECO:0007669"/>
    <property type="project" value="UniProtKB-KW"/>
</dbReference>
<dbReference type="GO" id="GO:0005868">
    <property type="term" value="C:cytoplasmic dynein complex"/>
    <property type="evidence" value="ECO:0007669"/>
    <property type="project" value="TreeGrafter"/>
</dbReference>
<dbReference type="PANTHER" id="PTHR11886:SF35">
    <property type="entry name" value="DYNEIN LIGHT CHAIN"/>
    <property type="match status" value="1"/>
</dbReference>
<evidence type="ECO:0000313" key="11">
    <source>
        <dbReference type="EMBL" id="CDS37104.1"/>
    </source>
</evidence>
<keyword evidence="5 10" id="KW-0493">Microtubule</keyword>
<comment type="similarity">
    <text evidence="10">Belongs to the dynein light chain family.</text>
</comment>
<dbReference type="FunFam" id="3.30.740.10:FF:000005">
    <property type="entry name" value="Dynein light chain"/>
    <property type="match status" value="1"/>
</dbReference>
<dbReference type="GO" id="GO:0051028">
    <property type="term" value="P:mRNA transport"/>
    <property type="evidence" value="ECO:0007669"/>
    <property type="project" value="UniProtKB-KW"/>
</dbReference>
<evidence type="ECO:0000256" key="5">
    <source>
        <dbReference type="ARBA" id="ARBA00022701"/>
    </source>
</evidence>
<dbReference type="SUPFAM" id="SSF54648">
    <property type="entry name" value="DLC"/>
    <property type="match status" value="1"/>
</dbReference>
<keyword evidence="10" id="KW-0243">Dynein</keyword>
<evidence type="ECO:0000256" key="2">
    <source>
        <dbReference type="ARBA" id="ARBA00004245"/>
    </source>
</evidence>
<dbReference type="OrthoDB" id="6506078at2759"/>
<evidence type="ECO:0000256" key="9">
    <source>
        <dbReference type="ARBA" id="ARBA00023242"/>
    </source>
</evidence>
<dbReference type="InterPro" id="IPR001372">
    <property type="entry name" value="Dynein_light_chain_typ-1/2"/>
</dbReference>
<reference evidence="11" key="1">
    <citation type="journal article" date="2013" name="Nature">
        <title>The genomes of four tapeworm species reveal adaptations to parasitism.</title>
        <authorList>
            <person name="Tsai I.J."/>
            <person name="Zarowiecki M."/>
            <person name="Holroyd N."/>
            <person name="Garciarrubio A."/>
            <person name="Sanchez-Flores A."/>
            <person name="Brooks K.L."/>
            <person name="Tracey A."/>
            <person name="Bobes R.J."/>
            <person name="Fragoso G."/>
            <person name="Sciutto E."/>
            <person name="Aslett M."/>
            <person name="Beasley H."/>
            <person name="Bennett H.M."/>
            <person name="Cai J."/>
            <person name="Camicia F."/>
            <person name="Clark R."/>
            <person name="Cucher M."/>
            <person name="De Silva N."/>
            <person name="Day T.A."/>
            <person name="Deplazes P."/>
            <person name="Estrada K."/>
            <person name="Fernandez C."/>
            <person name="Holland P.W."/>
            <person name="Hou J."/>
            <person name="Hu S."/>
            <person name="Huckvale T."/>
            <person name="Hung S.S."/>
            <person name="Kamenetzky L."/>
            <person name="Keane J.A."/>
            <person name="Kiss F."/>
            <person name="Koziol U."/>
            <person name="Lambert O."/>
            <person name="Liu K."/>
            <person name="Luo X."/>
            <person name="Luo Y."/>
            <person name="Macchiaroli N."/>
            <person name="Nichol S."/>
            <person name="Paps J."/>
            <person name="Parkinson J."/>
            <person name="Pouchkina-Stantcheva N."/>
            <person name="Riddiford N."/>
            <person name="Rosenzvit M."/>
            <person name="Salinas G."/>
            <person name="Wasmuth J.D."/>
            <person name="Zamanian M."/>
            <person name="Zheng Y."/>
            <person name="Cai X."/>
            <person name="Soberon X."/>
            <person name="Olson P.D."/>
            <person name="Laclette J.P."/>
            <person name="Brehm K."/>
            <person name="Berriman M."/>
            <person name="Garciarrubio A."/>
            <person name="Bobes R.J."/>
            <person name="Fragoso G."/>
            <person name="Sanchez-Flores A."/>
            <person name="Estrada K."/>
            <person name="Cevallos M.A."/>
            <person name="Morett E."/>
            <person name="Gonzalez V."/>
            <person name="Portillo T."/>
            <person name="Ochoa-Leyva A."/>
            <person name="Jose M.V."/>
            <person name="Sciutto E."/>
            <person name="Landa A."/>
            <person name="Jimenez L."/>
            <person name="Valdes V."/>
            <person name="Carrero J.C."/>
            <person name="Larralde C."/>
            <person name="Morales-Montor J."/>
            <person name="Limon-Lason J."/>
            <person name="Soberon X."/>
            <person name="Laclette J.P."/>
        </authorList>
    </citation>
    <scope>NUCLEOTIDE SEQUENCE [LARGE SCALE GENOMIC DNA]</scope>
</reference>
<keyword evidence="7" id="KW-0653">Protein transport</keyword>
<organism evidence="11 12">
    <name type="scientific">Echinococcus multilocularis</name>
    <name type="common">Fox tapeworm</name>
    <dbReference type="NCBI Taxonomy" id="6211"/>
    <lineage>
        <taxon>Eukaryota</taxon>
        <taxon>Metazoa</taxon>
        <taxon>Spiralia</taxon>
        <taxon>Lophotrochozoa</taxon>
        <taxon>Platyhelminthes</taxon>
        <taxon>Cestoda</taxon>
        <taxon>Eucestoda</taxon>
        <taxon>Cyclophyllidea</taxon>
        <taxon>Taeniidae</taxon>
        <taxon>Echinococcus</taxon>
    </lineage>
</organism>
<dbReference type="InterPro" id="IPR037177">
    <property type="entry name" value="DLC_sf"/>
</dbReference>
<proteinExistence type="inferred from homology"/>
<keyword evidence="12" id="KW-1185">Reference proteome</keyword>
<sequence>MIGTEFKAVISQTAMSDSMQQMAAEVSADASIRYNTLVGISKFIKEAFEEQYGNIWQCVVGKEFSSFISYTDNDFILFRLEDISVLLFRCS</sequence>
<evidence type="ECO:0000256" key="8">
    <source>
        <dbReference type="ARBA" id="ARBA00023212"/>
    </source>
</evidence>
<evidence type="ECO:0000256" key="3">
    <source>
        <dbReference type="ARBA" id="ARBA00022448"/>
    </source>
</evidence>
<evidence type="ECO:0000256" key="4">
    <source>
        <dbReference type="ARBA" id="ARBA00022490"/>
    </source>
</evidence>
<dbReference type="Proteomes" id="UP000017246">
    <property type="component" value="Unassembled WGS sequence"/>
</dbReference>